<evidence type="ECO:0008006" key="3">
    <source>
        <dbReference type="Google" id="ProtNLM"/>
    </source>
</evidence>
<keyword evidence="2" id="KW-1185">Reference proteome</keyword>
<sequence length="339" mass="38362">MEELIEEILRFPPHDPALLVHAALVCKQWCRLVLGAGFQRRFREFHRTPPMLGFLYSSLSYCSKPKPKFVRIAASCPPIAHLSHCWMVIDARHGRVQLAEPEKNALVIWDPITDHQRRLPFPKQPSQSLVTWSAAVLCTAHGSCDHLDCHNSSRSSFLVVFACSCTSETIICTYSSDTATWSRWSDSIYTHQQSSGYVQPFMPRALVGNALYFGFYQRGRIMILKYELESHEQSAIDLPPLLENGTIDVHIITLDGGLGLATQRESKLYMWSRKDGLLGVDAGWTQTRVIDLQMMFRSNATLTLRPDVAGVADDIGVIFLRTRTDDSATTYTFDLRPIR</sequence>
<proteinExistence type="predicted"/>
<dbReference type="SUPFAM" id="SSF81383">
    <property type="entry name" value="F-box domain"/>
    <property type="match status" value="1"/>
</dbReference>
<organism evidence="1 2">
    <name type="scientific">Panicum virgatum</name>
    <name type="common">Blackwell switchgrass</name>
    <dbReference type="NCBI Taxonomy" id="38727"/>
    <lineage>
        <taxon>Eukaryota</taxon>
        <taxon>Viridiplantae</taxon>
        <taxon>Streptophyta</taxon>
        <taxon>Embryophyta</taxon>
        <taxon>Tracheophyta</taxon>
        <taxon>Spermatophyta</taxon>
        <taxon>Magnoliopsida</taxon>
        <taxon>Liliopsida</taxon>
        <taxon>Poales</taxon>
        <taxon>Poaceae</taxon>
        <taxon>PACMAD clade</taxon>
        <taxon>Panicoideae</taxon>
        <taxon>Panicodae</taxon>
        <taxon>Paniceae</taxon>
        <taxon>Panicinae</taxon>
        <taxon>Panicum</taxon>
        <taxon>Panicum sect. Hiantes</taxon>
    </lineage>
</organism>
<protein>
    <recommendedName>
        <fullName evidence="3">F-box domain-containing protein</fullName>
    </recommendedName>
</protein>
<dbReference type="AlphaFoldDB" id="A0A8T0QXF5"/>
<dbReference type="Proteomes" id="UP000823388">
    <property type="component" value="Chromosome 6N"/>
</dbReference>
<reference evidence="1" key="1">
    <citation type="submission" date="2020-05" db="EMBL/GenBank/DDBJ databases">
        <title>WGS assembly of Panicum virgatum.</title>
        <authorList>
            <person name="Lovell J.T."/>
            <person name="Jenkins J."/>
            <person name="Shu S."/>
            <person name="Juenger T.E."/>
            <person name="Schmutz J."/>
        </authorList>
    </citation>
    <scope>NUCLEOTIDE SEQUENCE</scope>
    <source>
        <strain evidence="1">AP13</strain>
    </source>
</reference>
<dbReference type="EMBL" id="CM029048">
    <property type="protein sequence ID" value="KAG2577605.1"/>
    <property type="molecule type" value="Genomic_DNA"/>
</dbReference>
<dbReference type="InterPro" id="IPR036047">
    <property type="entry name" value="F-box-like_dom_sf"/>
</dbReference>
<accession>A0A8T0QXF5</accession>
<evidence type="ECO:0000313" key="1">
    <source>
        <dbReference type="EMBL" id="KAG2577605.1"/>
    </source>
</evidence>
<comment type="caution">
    <text evidence="1">The sequence shown here is derived from an EMBL/GenBank/DDBJ whole genome shotgun (WGS) entry which is preliminary data.</text>
</comment>
<dbReference type="PANTHER" id="PTHR32133">
    <property type="entry name" value="OS07G0120400 PROTEIN"/>
    <property type="match status" value="1"/>
</dbReference>
<gene>
    <name evidence="1" type="ORF">PVAP13_6NG130300</name>
</gene>
<evidence type="ECO:0000313" key="2">
    <source>
        <dbReference type="Proteomes" id="UP000823388"/>
    </source>
</evidence>
<name>A0A8T0QXF5_PANVG</name>
<dbReference type="PANTHER" id="PTHR32133:SF297">
    <property type="entry name" value="F-BOX DOMAIN-CONTAINING PROTEIN"/>
    <property type="match status" value="1"/>
</dbReference>